<feature type="transmembrane region" description="Helical" evidence="1">
    <location>
        <begin position="12"/>
        <end position="33"/>
    </location>
</feature>
<accession>A0A0S2HVL2</accession>
<sequence length="73" mass="8073">MKNAIRYFIKNPVVVNLVLILIITIGLMSGSTIRSTTNPVTKDRNISITSIYLGASPQEVENGIVDKIKKKKD</sequence>
<dbReference type="RefSeq" id="WP_057951678.1">
    <property type="nucleotide sequence ID" value="NZ_CP013118.1"/>
</dbReference>
<protein>
    <submittedName>
        <fullName evidence="2">AcrB/AcrD/AcrF family protein</fullName>
    </submittedName>
</protein>
<dbReference type="Proteomes" id="UP000064893">
    <property type="component" value="Chromosome"/>
</dbReference>
<keyword evidence="3" id="KW-1185">Reference proteome</keyword>
<name>A0A0S2HVL2_9BACT</name>
<keyword evidence="1" id="KW-0472">Membrane</keyword>
<evidence type="ECO:0000313" key="3">
    <source>
        <dbReference type="Proteomes" id="UP000064893"/>
    </source>
</evidence>
<dbReference type="Gene3D" id="3.30.70.1430">
    <property type="entry name" value="Multidrug efflux transporter AcrB pore domain"/>
    <property type="match status" value="1"/>
</dbReference>
<dbReference type="Gene3D" id="1.20.1640.10">
    <property type="entry name" value="Multidrug efflux transporter AcrB transmembrane domain"/>
    <property type="match status" value="1"/>
</dbReference>
<dbReference type="EMBL" id="CP013118">
    <property type="protein sequence ID" value="ALO14094.1"/>
    <property type="molecule type" value="Genomic_DNA"/>
</dbReference>
<proteinExistence type="predicted"/>
<dbReference type="KEGG" id="blq:L21SP5_00415"/>
<gene>
    <name evidence="2" type="ORF">L21SP5_00415</name>
</gene>
<keyword evidence="1" id="KW-1133">Transmembrane helix</keyword>
<dbReference type="AlphaFoldDB" id="A0A0S2HVL2"/>
<evidence type="ECO:0000313" key="2">
    <source>
        <dbReference type="EMBL" id="ALO14094.1"/>
    </source>
</evidence>
<organism evidence="2 3">
    <name type="scientific">Salinivirga cyanobacteriivorans</name>
    <dbReference type="NCBI Taxonomy" id="1307839"/>
    <lineage>
        <taxon>Bacteria</taxon>
        <taxon>Pseudomonadati</taxon>
        <taxon>Bacteroidota</taxon>
        <taxon>Bacteroidia</taxon>
        <taxon>Bacteroidales</taxon>
        <taxon>Salinivirgaceae</taxon>
        <taxon>Salinivirga</taxon>
    </lineage>
</organism>
<dbReference type="STRING" id="1307839.L21SP5_00415"/>
<dbReference type="OrthoDB" id="5287122at2"/>
<keyword evidence="1" id="KW-0812">Transmembrane</keyword>
<reference evidence="2 3" key="1">
    <citation type="submission" date="2015-11" db="EMBL/GenBank/DDBJ databases">
        <title>Description and complete genome sequence of a novel strain predominating in hypersaline microbial mats and representing a new family of the Bacteriodetes phylum.</title>
        <authorList>
            <person name="Spring S."/>
            <person name="Bunk B."/>
            <person name="Sproer C."/>
            <person name="Klenk H.-P."/>
        </authorList>
    </citation>
    <scope>NUCLEOTIDE SEQUENCE [LARGE SCALE GENOMIC DNA]</scope>
    <source>
        <strain evidence="2 3">L21-Spi-D4</strain>
    </source>
</reference>
<evidence type="ECO:0000256" key="1">
    <source>
        <dbReference type="SAM" id="Phobius"/>
    </source>
</evidence>